<organism evidence="12 13">
    <name type="scientific">Sorghum bicolor</name>
    <name type="common">Sorghum</name>
    <name type="synonym">Sorghum vulgare</name>
    <dbReference type="NCBI Taxonomy" id="4558"/>
    <lineage>
        <taxon>Eukaryota</taxon>
        <taxon>Viridiplantae</taxon>
        <taxon>Streptophyta</taxon>
        <taxon>Embryophyta</taxon>
        <taxon>Tracheophyta</taxon>
        <taxon>Spermatophyta</taxon>
        <taxon>Magnoliopsida</taxon>
        <taxon>Liliopsida</taxon>
        <taxon>Poales</taxon>
        <taxon>Poaceae</taxon>
        <taxon>PACMAD clade</taxon>
        <taxon>Panicoideae</taxon>
        <taxon>Andropogonodae</taxon>
        <taxon>Andropogoneae</taxon>
        <taxon>Sorghinae</taxon>
        <taxon>Sorghum</taxon>
    </lineage>
</organism>
<dbReference type="InterPro" id="IPR000504">
    <property type="entry name" value="RRM_dom"/>
</dbReference>
<evidence type="ECO:0000256" key="6">
    <source>
        <dbReference type="PROSITE-ProRule" id="PRU00176"/>
    </source>
</evidence>
<proteinExistence type="predicted"/>
<evidence type="ECO:0000259" key="10">
    <source>
        <dbReference type="PROSITE" id="PS50103"/>
    </source>
</evidence>
<dbReference type="CDD" id="cd12458">
    <property type="entry name" value="RRM_AtC3H46_like"/>
    <property type="match status" value="1"/>
</dbReference>
<name>A0A921UZL5_SORBI</name>
<dbReference type="AlphaFoldDB" id="A0A921UZL5"/>
<dbReference type="SMART" id="SM00360">
    <property type="entry name" value="RRM"/>
    <property type="match status" value="1"/>
</dbReference>
<evidence type="ECO:0000256" key="2">
    <source>
        <dbReference type="ARBA" id="ARBA00022771"/>
    </source>
</evidence>
<dbReference type="InterPro" id="IPR056276">
    <property type="entry name" value="AtC3H46-like_PABC-like"/>
</dbReference>
<dbReference type="GO" id="GO:0003723">
    <property type="term" value="F:RNA binding"/>
    <property type="evidence" value="ECO:0007669"/>
    <property type="project" value="UniProtKB-UniRule"/>
</dbReference>
<dbReference type="InterPro" id="IPR034365">
    <property type="entry name" value="AtC3H46-like_RRM"/>
</dbReference>
<accession>A0A921UZL5</accession>
<dbReference type="PROSITE" id="PS51644">
    <property type="entry name" value="HTH_OST"/>
    <property type="match status" value="1"/>
</dbReference>
<dbReference type="EMBL" id="CM027680">
    <property type="protein sequence ID" value="KAG0550539.1"/>
    <property type="molecule type" value="Genomic_DNA"/>
</dbReference>
<evidence type="ECO:0000259" key="9">
    <source>
        <dbReference type="PROSITE" id="PS50102"/>
    </source>
</evidence>
<keyword evidence="3 7" id="KW-0862">Zinc</keyword>
<keyword evidence="1 7" id="KW-0479">Metal-binding</keyword>
<dbReference type="Gene3D" id="3.30.70.330">
    <property type="match status" value="1"/>
</dbReference>
<dbReference type="Gene3D" id="1.20.120.1350">
    <property type="entry name" value="Pneumovirus matrix protein 2 (M2), zinc-binding domain"/>
    <property type="match status" value="1"/>
</dbReference>
<dbReference type="PANTHER" id="PTHR24009">
    <property type="entry name" value="RNA-BINDING (RRM/RBD/RNP MOTIFS)"/>
    <property type="match status" value="1"/>
</dbReference>
<dbReference type="GO" id="GO:0003677">
    <property type="term" value="F:DNA binding"/>
    <property type="evidence" value="ECO:0007669"/>
    <property type="project" value="UniProtKB-KW"/>
</dbReference>
<dbReference type="InterPro" id="IPR000571">
    <property type="entry name" value="Znf_CCCH"/>
</dbReference>
<comment type="caution">
    <text evidence="12">The sequence shown here is derived from an EMBL/GenBank/DDBJ whole genome shotgun (WGS) entry which is preliminary data.</text>
</comment>
<feature type="zinc finger region" description="C3H1-type" evidence="7">
    <location>
        <begin position="219"/>
        <end position="246"/>
    </location>
</feature>
<evidence type="ECO:0000313" key="13">
    <source>
        <dbReference type="Proteomes" id="UP000807115"/>
    </source>
</evidence>
<dbReference type="PROSITE" id="PS50102">
    <property type="entry name" value="RRM"/>
    <property type="match status" value="1"/>
</dbReference>
<dbReference type="SMART" id="SM00356">
    <property type="entry name" value="ZnF_C3H1"/>
    <property type="match status" value="1"/>
</dbReference>
<keyword evidence="5" id="KW-0238">DNA-binding</keyword>
<evidence type="ECO:0000259" key="11">
    <source>
        <dbReference type="PROSITE" id="PS51644"/>
    </source>
</evidence>
<gene>
    <name evidence="12" type="ORF">BDA96_01G347300</name>
</gene>
<dbReference type="Pfam" id="PF12872">
    <property type="entry name" value="OST-HTH"/>
    <property type="match status" value="1"/>
</dbReference>
<dbReference type="InterPro" id="IPR025605">
    <property type="entry name" value="OST-HTH/LOTUS_dom"/>
</dbReference>
<feature type="domain" description="C3H1-type" evidence="10">
    <location>
        <begin position="219"/>
        <end position="246"/>
    </location>
</feature>
<evidence type="ECO:0000313" key="12">
    <source>
        <dbReference type="EMBL" id="KAG0550539.1"/>
    </source>
</evidence>
<dbReference type="EMBL" id="CM027680">
    <property type="protein sequence ID" value="KAG0550541.1"/>
    <property type="molecule type" value="Genomic_DNA"/>
</dbReference>
<evidence type="ECO:0000256" key="4">
    <source>
        <dbReference type="ARBA" id="ARBA00022884"/>
    </source>
</evidence>
<protein>
    <recommendedName>
        <fullName evidence="14">C3H1-type domain-containing protein</fullName>
    </recommendedName>
</protein>
<feature type="domain" description="RRM" evidence="9">
    <location>
        <begin position="386"/>
        <end position="461"/>
    </location>
</feature>
<feature type="region of interest" description="Disordered" evidence="8">
    <location>
        <begin position="581"/>
        <end position="603"/>
    </location>
</feature>
<dbReference type="InterPro" id="IPR035979">
    <property type="entry name" value="RBD_domain_sf"/>
</dbReference>
<keyword evidence="2 7" id="KW-0863">Zinc-finger</keyword>
<dbReference type="InterPro" id="IPR036855">
    <property type="entry name" value="Znf_CCCH_sf"/>
</dbReference>
<evidence type="ECO:0000256" key="1">
    <source>
        <dbReference type="ARBA" id="ARBA00022723"/>
    </source>
</evidence>
<keyword evidence="4 6" id="KW-0694">RNA-binding</keyword>
<dbReference type="FunFam" id="3.30.70.330:FF:000678">
    <property type="entry name" value="zinc finger CCCH domain-containing protein 53-like isoform X2"/>
    <property type="match status" value="1"/>
</dbReference>
<dbReference type="SUPFAM" id="SSF90229">
    <property type="entry name" value="CCCH zinc finger"/>
    <property type="match status" value="1"/>
</dbReference>
<evidence type="ECO:0000256" key="3">
    <source>
        <dbReference type="ARBA" id="ARBA00022833"/>
    </source>
</evidence>
<dbReference type="PANTHER" id="PTHR24009:SF0">
    <property type="entry name" value="ZINC FINGER CCCH DOMAIN-CONTAINING PROTEIN 18"/>
    <property type="match status" value="1"/>
</dbReference>
<evidence type="ECO:0000256" key="7">
    <source>
        <dbReference type="PROSITE-ProRule" id="PRU00723"/>
    </source>
</evidence>
<evidence type="ECO:0008006" key="14">
    <source>
        <dbReference type="Google" id="ProtNLM"/>
    </source>
</evidence>
<reference evidence="12" key="2">
    <citation type="submission" date="2020-10" db="EMBL/GenBank/DDBJ databases">
        <authorList>
            <person name="Cooper E.A."/>
            <person name="Brenton Z.W."/>
            <person name="Flinn B.S."/>
            <person name="Jenkins J."/>
            <person name="Shu S."/>
            <person name="Flowers D."/>
            <person name="Luo F."/>
            <person name="Wang Y."/>
            <person name="Xia P."/>
            <person name="Barry K."/>
            <person name="Daum C."/>
            <person name="Lipzen A."/>
            <person name="Yoshinaga Y."/>
            <person name="Schmutz J."/>
            <person name="Saski C."/>
            <person name="Vermerris W."/>
            <person name="Kresovich S."/>
        </authorList>
    </citation>
    <scope>NUCLEOTIDE SEQUENCE</scope>
</reference>
<evidence type="ECO:0000256" key="8">
    <source>
        <dbReference type="SAM" id="MobiDB-lite"/>
    </source>
</evidence>
<dbReference type="InterPro" id="IPR012677">
    <property type="entry name" value="Nucleotide-bd_a/b_plait_sf"/>
</dbReference>
<reference evidence="12" key="1">
    <citation type="journal article" date="2019" name="BMC Genomics">
        <title>A new reference genome for Sorghum bicolor reveals high levels of sequence similarity between sweet and grain genotypes: implications for the genetics of sugar metabolism.</title>
        <authorList>
            <person name="Cooper E.A."/>
            <person name="Brenton Z.W."/>
            <person name="Flinn B.S."/>
            <person name="Jenkins J."/>
            <person name="Shu S."/>
            <person name="Flowers D."/>
            <person name="Luo F."/>
            <person name="Wang Y."/>
            <person name="Xia P."/>
            <person name="Barry K."/>
            <person name="Daum C."/>
            <person name="Lipzen A."/>
            <person name="Yoshinaga Y."/>
            <person name="Schmutz J."/>
            <person name="Saski C."/>
            <person name="Vermerris W."/>
            <person name="Kresovich S."/>
        </authorList>
    </citation>
    <scope>NUCLEOTIDE SEQUENCE</scope>
</reference>
<feature type="domain" description="HTH OST-type" evidence="11">
    <location>
        <begin position="278"/>
        <end position="361"/>
    </location>
</feature>
<sequence>MDISELHKLAFQRVKQMEPQNAGKILGCILLREPDDDEMVQLAYGNDAVVHAKISDAKATLAAIYARCSAHHHHHHHHHQQMGAAAAHRAAAAAGYHPAAAAAATGARHHFAPAATAAAFGAFHYWPEHAAPVPKAQAAAAEDFSLVDAAAEGHYALLPQQQQQNHNGLVDDHQHNYAAAAAAGGYYYAAAEDAFHNGGGAGAGGGLPPRAAARRANGLSTRRPCHYFIKGMCKNGQNCHYSHHYSHHHHQVYSAADGFGDDGHHSGGGGGGGTTPGALEKLELEIIELLNSRHGQPLSIASLPTLYGERYGKGLQAEGYLTESQRHGKAGFSLTRLLSRLSKISIIERPHGQHSVVLAEDAARYTEFRGERGGGGDMGSVPASSHQIYLTFPAESTFIEEDVATYFGQYGPVRDVRIPCQERRMFGFVSFQNPETVSTILMRRNPHFICGSRVLVKPYREKSKCIERYPRTCVDKMKPMQYYPTRFVEIDDHPDFYSDEYEPSSRMVRKQLAEKRERMIEIERKRFAGAVRLDSLPQQYAYFDCSIGDDGVNPLNCLPASDSKDDVDQLMDHPLMTSDSLEMVSTSQPPQTQASNNYDDKESNQIELLPESPFASAVPGGNSISTIM</sequence>
<dbReference type="GO" id="GO:0008270">
    <property type="term" value="F:zinc ion binding"/>
    <property type="evidence" value="ECO:0007669"/>
    <property type="project" value="UniProtKB-KW"/>
</dbReference>
<dbReference type="SUPFAM" id="SSF54928">
    <property type="entry name" value="RNA-binding domain, RBD"/>
    <property type="match status" value="1"/>
</dbReference>
<dbReference type="Pfam" id="PF23182">
    <property type="entry name" value="PABC_AtC3H46"/>
    <property type="match status" value="1"/>
</dbReference>
<evidence type="ECO:0000256" key="5">
    <source>
        <dbReference type="ARBA" id="ARBA00023125"/>
    </source>
</evidence>
<dbReference type="Proteomes" id="UP000807115">
    <property type="component" value="Chromosome 1"/>
</dbReference>
<dbReference type="PROSITE" id="PS50103">
    <property type="entry name" value="ZF_C3H1"/>
    <property type="match status" value="1"/>
</dbReference>
<dbReference type="Pfam" id="PF00076">
    <property type="entry name" value="RRM_1"/>
    <property type="match status" value="1"/>
</dbReference>
<feature type="compositionally biased region" description="Polar residues" evidence="8">
    <location>
        <begin position="581"/>
        <end position="597"/>
    </location>
</feature>